<reference evidence="3 4" key="1">
    <citation type="submission" date="2021-02" db="EMBL/GenBank/DDBJ databases">
        <title>Variation within the Batrachochytrium salamandrivorans European outbreak.</title>
        <authorList>
            <person name="Kelly M."/>
            <person name="Pasmans F."/>
            <person name="Shea T.P."/>
            <person name="Munoz J.F."/>
            <person name="Carranza S."/>
            <person name="Cuomo C.A."/>
            <person name="Martel A."/>
        </authorList>
    </citation>
    <scope>NUCLEOTIDE SEQUENCE [LARGE SCALE GENOMIC DNA]</scope>
    <source>
        <strain evidence="3 4">AMFP18/2</strain>
    </source>
</reference>
<evidence type="ECO:0000256" key="1">
    <source>
        <dbReference type="ARBA" id="ARBA00007398"/>
    </source>
</evidence>
<comment type="caution">
    <text evidence="3">The sequence shown here is derived from an EMBL/GenBank/DDBJ whole genome shotgun (WGS) entry which is preliminary data.</text>
</comment>
<dbReference type="InterPro" id="IPR039436">
    <property type="entry name" value="Asteroid_dom"/>
</dbReference>
<evidence type="ECO:0000259" key="2">
    <source>
        <dbReference type="Pfam" id="PF12813"/>
    </source>
</evidence>
<gene>
    <name evidence="3" type="ORF">BASA50_008021</name>
</gene>
<proteinExistence type="inferred from homology"/>
<dbReference type="Pfam" id="PF12813">
    <property type="entry name" value="XPG_I_2"/>
    <property type="match status" value="1"/>
</dbReference>
<dbReference type="InterPro" id="IPR029060">
    <property type="entry name" value="PIN-like_dom_sf"/>
</dbReference>
<evidence type="ECO:0000313" key="3">
    <source>
        <dbReference type="EMBL" id="KAH6592571.1"/>
    </source>
</evidence>
<protein>
    <recommendedName>
        <fullName evidence="2">Asteroid domain-containing protein</fullName>
    </recommendedName>
</protein>
<sequence>MLDGNVSCCVAIHSGSQDLHSNTQAHPPSILSSKMGVSGLTTYLENYHPNLRIDIPIASTESDHRRPLVVDGDSFIYLAISAFNWTLGSQYIQFQKLLLKWALQLTFGGDGTMPKSVDQAAMEKSKVTFVFGGPLPSYKISVRNKRNQDRVNEMAYIMRSFQDEHLADHPTTQSSRSLRHPMVTPIAIFSLRRAGFNVINSISEADEAIMHLACDTDAIVISNDSDFFMYDVPMYVSLQYIFSQPSSSLTSTSYLTAFRGSNRSLLAKALGINPAHCPFIAVLAGCDVEQDWEVDLLFHQLKLRQASSKWKIIIQYLRPLKHMSAENAIKALSEALTRDNRLRVKVSAALNFIVNHYSSQSVPCDADAGTDGSNSSVIHRLTSLIPSGVYHPSLLEFAQDHVFWSTLFCEGDLELSSSWQISCQLRQLIYAILGDGTELTVIEHIRSGHGMIECPVVSSKLSDPISQLGIVSMAAWKRLFLSMVADTTDLGFDVCAVCVDMSFSQQLLVVALRYAIRKRHGTDTSVGNHELNAWVCACVVAMDDDAAAVAQSTMDSQSINYSVTKRSMRDYAELETILFSLLLLFQAGMLQCDIPFADTKAEDVSVFWKPLYGSLFHRCVELSQKGATPDRILSILLPLDVEPTTDDGLADATGGGCDRQTVGSIVKEILSATMGYGNGDKIDMVIDFAT</sequence>
<comment type="similarity">
    <text evidence="1">Belongs to the asteroid family.</text>
</comment>
<dbReference type="EMBL" id="JAFCIX010000378">
    <property type="protein sequence ID" value="KAH6592571.1"/>
    <property type="molecule type" value="Genomic_DNA"/>
</dbReference>
<dbReference type="PANTHER" id="PTHR15665">
    <property type="entry name" value="ASTEROID PROTEIN"/>
    <property type="match status" value="1"/>
</dbReference>
<evidence type="ECO:0000313" key="4">
    <source>
        <dbReference type="Proteomes" id="UP001648503"/>
    </source>
</evidence>
<dbReference type="InterPro" id="IPR026832">
    <property type="entry name" value="Asteroid"/>
</dbReference>
<dbReference type="Gene3D" id="3.40.50.1010">
    <property type="entry name" value="5'-nuclease"/>
    <property type="match status" value="1"/>
</dbReference>
<dbReference type="PANTHER" id="PTHR15665:SF1">
    <property type="entry name" value="PROTEIN ASTEROID HOMOLOG 1"/>
    <property type="match status" value="1"/>
</dbReference>
<keyword evidence="4" id="KW-1185">Reference proteome</keyword>
<accession>A0ABQ8F8P5</accession>
<dbReference type="SUPFAM" id="SSF88723">
    <property type="entry name" value="PIN domain-like"/>
    <property type="match status" value="1"/>
</dbReference>
<organism evidence="3 4">
    <name type="scientific">Batrachochytrium salamandrivorans</name>
    <dbReference type="NCBI Taxonomy" id="1357716"/>
    <lineage>
        <taxon>Eukaryota</taxon>
        <taxon>Fungi</taxon>
        <taxon>Fungi incertae sedis</taxon>
        <taxon>Chytridiomycota</taxon>
        <taxon>Chytridiomycota incertae sedis</taxon>
        <taxon>Chytridiomycetes</taxon>
        <taxon>Rhizophydiales</taxon>
        <taxon>Rhizophydiales incertae sedis</taxon>
        <taxon>Batrachochytrium</taxon>
    </lineage>
</organism>
<name>A0ABQ8F8P5_9FUNG</name>
<dbReference type="Proteomes" id="UP001648503">
    <property type="component" value="Unassembled WGS sequence"/>
</dbReference>
<feature type="domain" description="Asteroid" evidence="2">
    <location>
        <begin position="198"/>
        <end position="453"/>
    </location>
</feature>